<dbReference type="Pfam" id="PF01050">
    <property type="entry name" value="MannoseP_isomer"/>
    <property type="match status" value="1"/>
</dbReference>
<dbReference type="InterPro" id="IPR005835">
    <property type="entry name" value="NTP_transferase_dom"/>
</dbReference>
<dbReference type="CDD" id="cd02213">
    <property type="entry name" value="cupin_PMI_typeII_C"/>
    <property type="match status" value="1"/>
</dbReference>
<dbReference type="PANTHER" id="PTHR46390">
    <property type="entry name" value="MANNOSE-1-PHOSPHATE GUANYLYLTRANSFERASE"/>
    <property type="match status" value="1"/>
</dbReference>
<dbReference type="GO" id="GO:0000271">
    <property type="term" value="P:polysaccharide biosynthetic process"/>
    <property type="evidence" value="ECO:0007669"/>
    <property type="project" value="InterPro"/>
</dbReference>
<protein>
    <recommendedName>
        <fullName evidence="2">mannose-1-phosphate guanylyltransferase</fullName>
        <ecNumber evidence="2">2.7.7.13</ecNumber>
    </recommendedName>
</protein>
<evidence type="ECO:0000256" key="4">
    <source>
        <dbReference type="ARBA" id="ARBA00022695"/>
    </source>
</evidence>
<evidence type="ECO:0000256" key="6">
    <source>
        <dbReference type="ARBA" id="ARBA00023134"/>
    </source>
</evidence>
<dbReference type="Pfam" id="PF00483">
    <property type="entry name" value="NTP_transferase"/>
    <property type="match status" value="1"/>
</dbReference>
<dbReference type="EC" id="2.7.7.13" evidence="2"/>
<dbReference type="GO" id="GO:0004475">
    <property type="term" value="F:mannose-1-phosphate guanylyltransferase (GTP) activity"/>
    <property type="evidence" value="ECO:0007669"/>
    <property type="project" value="UniProtKB-EC"/>
</dbReference>
<reference evidence="12 13" key="1">
    <citation type="submission" date="2019-07" db="EMBL/GenBank/DDBJ databases">
        <title>Draft genome Sequence of Chlorobium phaeovibrioides sp. strain PhvTcv-s14, from the Phylum Chlorobi.</title>
        <authorList>
            <person name="Babenko V."/>
            <person name="Boldyreva D."/>
            <person name="Kanygina A."/>
            <person name="Selezneva O."/>
            <person name="Akopiyan T."/>
            <person name="Lunina O."/>
        </authorList>
    </citation>
    <scope>NUCLEOTIDE SEQUENCE [LARGE SCALE GENOMIC DNA]</scope>
    <source>
        <strain evidence="12 13">GrTcv12</strain>
    </source>
</reference>
<dbReference type="NCBIfam" id="TIGR01479">
    <property type="entry name" value="GMP_PMI"/>
    <property type="match status" value="1"/>
</dbReference>
<dbReference type="EMBL" id="VMRG01000001">
    <property type="protein sequence ID" value="KAA6232244.1"/>
    <property type="molecule type" value="Genomic_DNA"/>
</dbReference>
<dbReference type="GO" id="GO:0016853">
    <property type="term" value="F:isomerase activity"/>
    <property type="evidence" value="ECO:0007669"/>
    <property type="project" value="UniProtKB-KW"/>
</dbReference>
<dbReference type="FunFam" id="2.60.120.10:FF:000032">
    <property type="entry name" value="Mannose-1-phosphate guanylyltransferase/mannose-6-phosphate isomerase"/>
    <property type="match status" value="1"/>
</dbReference>
<dbReference type="Gene3D" id="2.60.120.10">
    <property type="entry name" value="Jelly Rolls"/>
    <property type="match status" value="1"/>
</dbReference>
<feature type="domain" description="Mannose-6-phosphate isomerase type II C-terminal" evidence="10">
    <location>
        <begin position="359"/>
        <end position="472"/>
    </location>
</feature>
<keyword evidence="6" id="KW-0342">GTP-binding</keyword>
<evidence type="ECO:0000313" key="13">
    <source>
        <dbReference type="Proteomes" id="UP000327458"/>
    </source>
</evidence>
<dbReference type="CDD" id="cd02509">
    <property type="entry name" value="GDP-M1P_Guanylyltransferase"/>
    <property type="match status" value="1"/>
</dbReference>
<dbReference type="Proteomes" id="UP000327458">
    <property type="component" value="Unassembled WGS sequence"/>
</dbReference>
<name>A0A5M8IDA4_CHLPH</name>
<dbReference type="FunFam" id="3.90.550.10:FF:000046">
    <property type="entry name" value="Mannose-1-phosphate guanylyltransferase (GDP)"/>
    <property type="match status" value="1"/>
</dbReference>
<evidence type="ECO:0000256" key="1">
    <source>
        <dbReference type="ARBA" id="ARBA00006115"/>
    </source>
</evidence>
<keyword evidence="5" id="KW-0547">Nucleotide-binding</keyword>
<organism evidence="12 13">
    <name type="scientific">Chlorobium phaeovibrioides</name>
    <dbReference type="NCBI Taxonomy" id="1094"/>
    <lineage>
        <taxon>Bacteria</taxon>
        <taxon>Pseudomonadati</taxon>
        <taxon>Chlorobiota</taxon>
        <taxon>Chlorobiia</taxon>
        <taxon>Chlorobiales</taxon>
        <taxon>Chlorobiaceae</taxon>
        <taxon>Chlorobium/Pelodictyon group</taxon>
        <taxon>Chlorobium</taxon>
    </lineage>
</organism>
<dbReference type="Gene3D" id="3.90.550.10">
    <property type="entry name" value="Spore Coat Polysaccharide Biosynthesis Protein SpsA, Chain A"/>
    <property type="match status" value="1"/>
</dbReference>
<evidence type="ECO:0000256" key="3">
    <source>
        <dbReference type="ARBA" id="ARBA00022679"/>
    </source>
</evidence>
<keyword evidence="4 12" id="KW-0548">Nucleotidyltransferase</keyword>
<evidence type="ECO:0000256" key="7">
    <source>
        <dbReference type="ARBA" id="ARBA00047343"/>
    </source>
</evidence>
<evidence type="ECO:0000259" key="11">
    <source>
        <dbReference type="Pfam" id="PF22640"/>
    </source>
</evidence>
<feature type="domain" description="Nucleotidyl transferase" evidence="9">
    <location>
        <begin position="5"/>
        <end position="287"/>
    </location>
</feature>
<proteinExistence type="inferred from homology"/>
<dbReference type="PANTHER" id="PTHR46390:SF1">
    <property type="entry name" value="MANNOSE-1-PHOSPHATE GUANYLYLTRANSFERASE"/>
    <property type="match status" value="1"/>
</dbReference>
<evidence type="ECO:0000256" key="5">
    <source>
        <dbReference type="ARBA" id="ARBA00022741"/>
    </source>
</evidence>
<feature type="domain" description="MannoseP isomerase/GMP-like beta-helix" evidence="11">
    <location>
        <begin position="300"/>
        <end position="353"/>
    </location>
</feature>
<dbReference type="InterPro" id="IPR014710">
    <property type="entry name" value="RmlC-like_jellyroll"/>
</dbReference>
<comment type="caution">
    <text evidence="12">The sequence shown here is derived from an EMBL/GenBank/DDBJ whole genome shotgun (WGS) entry which is preliminary data.</text>
</comment>
<keyword evidence="3 12" id="KW-0808">Transferase</keyword>
<evidence type="ECO:0000259" key="10">
    <source>
        <dbReference type="Pfam" id="PF01050"/>
    </source>
</evidence>
<dbReference type="InterPro" id="IPR049577">
    <property type="entry name" value="GMPP_N"/>
</dbReference>
<comment type="catalytic activity">
    <reaction evidence="7">
        <text>alpha-D-mannose 1-phosphate + GTP + H(+) = GDP-alpha-D-mannose + diphosphate</text>
        <dbReference type="Rhea" id="RHEA:15229"/>
        <dbReference type="ChEBI" id="CHEBI:15378"/>
        <dbReference type="ChEBI" id="CHEBI:33019"/>
        <dbReference type="ChEBI" id="CHEBI:37565"/>
        <dbReference type="ChEBI" id="CHEBI:57527"/>
        <dbReference type="ChEBI" id="CHEBI:58409"/>
        <dbReference type="EC" id="2.7.7.13"/>
    </reaction>
</comment>
<dbReference type="SUPFAM" id="SSF51182">
    <property type="entry name" value="RmlC-like cupins"/>
    <property type="match status" value="1"/>
</dbReference>
<dbReference type="Pfam" id="PF22640">
    <property type="entry name" value="ManC_GMP_beta-helix"/>
    <property type="match status" value="1"/>
</dbReference>
<dbReference type="InterPro" id="IPR051161">
    <property type="entry name" value="Mannose-6P_isomerase_type2"/>
</dbReference>
<dbReference type="GO" id="GO:0009298">
    <property type="term" value="P:GDP-mannose biosynthetic process"/>
    <property type="evidence" value="ECO:0007669"/>
    <property type="project" value="TreeGrafter"/>
</dbReference>
<dbReference type="AlphaFoldDB" id="A0A5M8IDA4"/>
<accession>A0A5M8IDA4</accession>
<dbReference type="InterPro" id="IPR029044">
    <property type="entry name" value="Nucleotide-diphossugar_trans"/>
</dbReference>
<gene>
    <name evidence="12" type="ORF">FP507_03405</name>
</gene>
<dbReference type="SUPFAM" id="SSF53448">
    <property type="entry name" value="Nucleotide-diphospho-sugar transferases"/>
    <property type="match status" value="1"/>
</dbReference>
<dbReference type="GO" id="GO:0005525">
    <property type="term" value="F:GTP binding"/>
    <property type="evidence" value="ECO:0007669"/>
    <property type="project" value="UniProtKB-KW"/>
</dbReference>
<sequence>MVLIPVILSGGAGTRLWPVSREGHPKPFMKLADGESLLMKTYARACRLASAGEVLTVTNRDYYFMCGDEFAKADPEGHHQASFILEPFGRNTAPAIALAALHVVEHYGTDACMLVLAADHLIQDPQVFADAVASARHLAANNYLVTFGIVPDAPDTGFGYIEAGEHIGCGHTVKRFVEKPDTETAITYLSAGNYFWNSGMFCFKAGHVLEELSLHAPDVLHSATQCWEAMQPQGRHNARMMEIPSAHFETVPGISIDYALMERSSNIAVVPGAFGWSDIGSWSAISKLVLPDKHHNRSLGDAVIIDSHNLFIESEDRLVAAVGVDNLMIIDTADALLIAHPDKTQDVKKVVAYLKESGHEACRQHRTVLRPWGTYTILEEGPQFKIKRIEVKPGASLSLQMHQHRSEHWVVVSGKANVVNGEQELSINTNESTYIPAGHKHRLENPGTEALVIIEVQSGSYLGEDDIVRFEDIYGRN</sequence>
<dbReference type="InterPro" id="IPR001538">
    <property type="entry name" value="Man6P_isomerase-2_C"/>
</dbReference>
<dbReference type="RefSeq" id="WP_151419234.1">
    <property type="nucleotide sequence ID" value="NZ_VMRG01000001.1"/>
</dbReference>
<dbReference type="InterPro" id="IPR011051">
    <property type="entry name" value="RmlC_Cupin_sf"/>
</dbReference>
<keyword evidence="12" id="KW-0413">Isomerase</keyword>
<evidence type="ECO:0000313" key="12">
    <source>
        <dbReference type="EMBL" id="KAA6232244.1"/>
    </source>
</evidence>
<evidence type="ECO:0000259" key="9">
    <source>
        <dbReference type="Pfam" id="PF00483"/>
    </source>
</evidence>
<dbReference type="InterPro" id="IPR006375">
    <property type="entry name" value="Man1P_GuaTrfase/Man6P_Isoase"/>
</dbReference>
<comment type="similarity">
    <text evidence="1 8">Belongs to the mannose-6-phosphate isomerase type 2 family.</text>
</comment>
<evidence type="ECO:0000256" key="8">
    <source>
        <dbReference type="RuleBase" id="RU004190"/>
    </source>
</evidence>
<dbReference type="InterPro" id="IPR054566">
    <property type="entry name" value="ManC/GMP-like_b-helix"/>
</dbReference>
<evidence type="ECO:0000256" key="2">
    <source>
        <dbReference type="ARBA" id="ARBA00012387"/>
    </source>
</evidence>